<name>A0A5C0SNM4_9EURY</name>
<sequence length="339" mass="38946">MPRRPIVFLLVVLSVTLPLVHALPYWFQNGTYATYALKAPKDATRKEINIFEVWPTLLPEEAYEKISTVEDINNSIPISLFVRGDVLLTFRILNVTKEYARIEVTLELNDVTVDCLNCRYLKKLVLSRVLVLNLTDMMYHDENGAVLGRPTFFVDPSNPPSRGDLIASSVPLKRLEIHTQDLIVSNLSFTWQEGKVLHTYFRDFLPPYILVESNQVPFLWSKYGGSITASAMSSMVYDFDTGLMITTWLLDITPEFISLGIINGDSMNYQASRELQRLFDEGRADKEWWQPGFNLYDTNIRFLKTSSSGAPNTGMRYFFAISLALLILTAFLNWRWQRE</sequence>
<dbReference type="RefSeq" id="WP_148883817.1">
    <property type="nucleotide sequence ID" value="NZ_CP041932.1"/>
</dbReference>
<gene>
    <name evidence="2" type="ORF">FPV09_09620</name>
</gene>
<evidence type="ECO:0000256" key="1">
    <source>
        <dbReference type="SAM" id="Phobius"/>
    </source>
</evidence>
<evidence type="ECO:0000313" key="3">
    <source>
        <dbReference type="Proteomes" id="UP000322631"/>
    </source>
</evidence>
<keyword evidence="3" id="KW-1185">Reference proteome</keyword>
<feature type="transmembrane region" description="Helical" evidence="1">
    <location>
        <begin position="314"/>
        <end position="334"/>
    </location>
</feature>
<dbReference type="Proteomes" id="UP000322631">
    <property type="component" value="Chromosome"/>
</dbReference>
<accession>A0A5C0SNM4</accession>
<organism evidence="2 3">
    <name type="scientific">Thermococcus aciditolerans</name>
    <dbReference type="NCBI Taxonomy" id="2598455"/>
    <lineage>
        <taxon>Archaea</taxon>
        <taxon>Methanobacteriati</taxon>
        <taxon>Methanobacteriota</taxon>
        <taxon>Thermococci</taxon>
        <taxon>Thermococcales</taxon>
        <taxon>Thermococcaceae</taxon>
        <taxon>Thermococcus</taxon>
    </lineage>
</organism>
<keyword evidence="1" id="KW-0812">Transmembrane</keyword>
<protein>
    <submittedName>
        <fullName evidence="2">Uncharacterized protein</fullName>
    </submittedName>
</protein>
<dbReference type="EMBL" id="CP041932">
    <property type="protein sequence ID" value="QEK15960.1"/>
    <property type="molecule type" value="Genomic_DNA"/>
</dbReference>
<dbReference type="KEGG" id="them:FPV09_09620"/>
<dbReference type="GeneID" id="41610113"/>
<proteinExistence type="predicted"/>
<keyword evidence="1" id="KW-0472">Membrane</keyword>
<dbReference type="AlphaFoldDB" id="A0A5C0SNM4"/>
<evidence type="ECO:0000313" key="2">
    <source>
        <dbReference type="EMBL" id="QEK15960.1"/>
    </source>
</evidence>
<keyword evidence="1" id="KW-1133">Transmembrane helix</keyword>
<reference evidence="2 3" key="1">
    <citation type="submission" date="2019-07" db="EMBL/GenBank/DDBJ databases">
        <title>Complete genome of Thermococcus acidophilus.</title>
        <authorList>
            <person name="Li X."/>
        </authorList>
    </citation>
    <scope>NUCLEOTIDE SEQUENCE [LARGE SCALE GENOMIC DNA]</scope>
    <source>
        <strain evidence="2 3">SY113</strain>
    </source>
</reference>